<keyword evidence="11" id="KW-1185">Reference proteome</keyword>
<dbReference type="GO" id="GO:0006508">
    <property type="term" value="P:proteolysis"/>
    <property type="evidence" value="ECO:0007669"/>
    <property type="project" value="UniProtKB-KW"/>
</dbReference>
<evidence type="ECO:0000259" key="8">
    <source>
        <dbReference type="Pfam" id="PF00082"/>
    </source>
</evidence>
<protein>
    <submittedName>
        <fullName evidence="10">Uncharacterized protein</fullName>
    </submittedName>
</protein>
<evidence type="ECO:0000256" key="5">
    <source>
        <dbReference type="ARBA" id="ARBA00022825"/>
    </source>
</evidence>
<dbReference type="Gene3D" id="3.40.50.200">
    <property type="entry name" value="Peptidase S8/S53 domain"/>
    <property type="match status" value="1"/>
</dbReference>
<dbReference type="PROSITE" id="PS00136">
    <property type="entry name" value="SUBTILASE_ASP"/>
    <property type="match status" value="1"/>
</dbReference>
<evidence type="ECO:0000256" key="6">
    <source>
        <dbReference type="PROSITE-ProRule" id="PRU01240"/>
    </source>
</evidence>
<name>A0AAD9SF02_PHOAM</name>
<sequence length="441" mass="46033">MNAEYIPWSGYKKRLVGASQSKRKYGSAPSSAASSFILLIILHNTNMLSFNNLTLALSTFSLAWTHPVYQKRDVIPGSYIVTLKADADVGSHISWVNGIQARSLRRQDAESGVTKSYAFKSFSGYAGAFDDATIEEIRNSDEVVAVEEDAVWELYELTTQSDAPWGLGAISHTAPGSTDYIYDTAGGVGTYAYIIDTGLLTTHVEFEGRASLGYNAYPNSDFVDLIGHGTHVAGTIGSRAYGVAKQAQLISVRVFNTAGSTTSIVLDGYNWAINNITAEAREATSVVSLSLGGAFSSAFNAAVAAAYNAGITTVVAAGNNGVDAKSYSPASAPEAITIGAIAVNNSKPSWSNFGDIVDIFAPGVDTLSSWIGSDTATNVISGTSMATPHVSGLVLYLKSVLGGLEAPADVAAKLTELATEGVLTDLGTGSPNLLAYNGNGA</sequence>
<dbReference type="FunFam" id="3.40.50.200:FF:000014">
    <property type="entry name" value="Proteinase K"/>
    <property type="match status" value="1"/>
</dbReference>
<dbReference type="AlphaFoldDB" id="A0AAD9SF02"/>
<keyword evidence="5 6" id="KW-0720">Serine protease</keyword>
<keyword evidence="3" id="KW-0732">Signal</keyword>
<evidence type="ECO:0000256" key="4">
    <source>
        <dbReference type="ARBA" id="ARBA00022801"/>
    </source>
</evidence>
<dbReference type="PANTHER" id="PTHR43806:SF58">
    <property type="entry name" value="ALKALINE PROTEASE 1-RELATED"/>
    <property type="match status" value="1"/>
</dbReference>
<reference evidence="10" key="1">
    <citation type="submission" date="2023-06" db="EMBL/GenBank/DDBJ databases">
        <authorList>
            <person name="Noh H."/>
        </authorList>
    </citation>
    <scope>NUCLEOTIDE SEQUENCE</scope>
    <source>
        <strain evidence="10">DUCC20226</strain>
    </source>
</reference>
<proteinExistence type="inferred from homology"/>
<dbReference type="SUPFAM" id="SSF54897">
    <property type="entry name" value="Protease propeptides/inhibitors"/>
    <property type="match status" value="1"/>
</dbReference>
<evidence type="ECO:0000313" key="10">
    <source>
        <dbReference type="EMBL" id="KAK2606680.1"/>
    </source>
</evidence>
<evidence type="ECO:0000256" key="7">
    <source>
        <dbReference type="RuleBase" id="RU003355"/>
    </source>
</evidence>
<gene>
    <name evidence="10" type="ORF">N8I77_005414</name>
</gene>
<dbReference type="Pfam" id="PF00082">
    <property type="entry name" value="Peptidase_S8"/>
    <property type="match status" value="1"/>
</dbReference>
<accession>A0AAD9SF02</accession>
<dbReference type="GO" id="GO:0005576">
    <property type="term" value="C:extracellular region"/>
    <property type="evidence" value="ECO:0007669"/>
    <property type="project" value="UniProtKB-ARBA"/>
</dbReference>
<dbReference type="InterPro" id="IPR022398">
    <property type="entry name" value="Peptidase_S8_His-AS"/>
</dbReference>
<dbReference type="Proteomes" id="UP001265746">
    <property type="component" value="Unassembled WGS sequence"/>
</dbReference>
<organism evidence="10 11">
    <name type="scientific">Phomopsis amygdali</name>
    <name type="common">Fusicoccum amygdali</name>
    <dbReference type="NCBI Taxonomy" id="1214568"/>
    <lineage>
        <taxon>Eukaryota</taxon>
        <taxon>Fungi</taxon>
        <taxon>Dikarya</taxon>
        <taxon>Ascomycota</taxon>
        <taxon>Pezizomycotina</taxon>
        <taxon>Sordariomycetes</taxon>
        <taxon>Sordariomycetidae</taxon>
        <taxon>Diaporthales</taxon>
        <taxon>Diaporthaceae</taxon>
        <taxon>Diaporthe</taxon>
    </lineage>
</organism>
<dbReference type="GO" id="GO:0004252">
    <property type="term" value="F:serine-type endopeptidase activity"/>
    <property type="evidence" value="ECO:0007669"/>
    <property type="project" value="UniProtKB-UniRule"/>
</dbReference>
<feature type="active site" description="Charge relay system" evidence="6">
    <location>
        <position position="228"/>
    </location>
</feature>
<keyword evidence="2 6" id="KW-0645">Protease</keyword>
<dbReference type="InterPro" id="IPR023827">
    <property type="entry name" value="Peptidase_S8_Asp-AS"/>
</dbReference>
<dbReference type="EMBL" id="JAUJFL010000003">
    <property type="protein sequence ID" value="KAK2606680.1"/>
    <property type="molecule type" value="Genomic_DNA"/>
</dbReference>
<dbReference type="Gene3D" id="3.30.70.80">
    <property type="entry name" value="Peptidase S8 propeptide/proteinase inhibitor I9"/>
    <property type="match status" value="1"/>
</dbReference>
<evidence type="ECO:0000256" key="1">
    <source>
        <dbReference type="ARBA" id="ARBA00011073"/>
    </source>
</evidence>
<evidence type="ECO:0000313" key="11">
    <source>
        <dbReference type="Proteomes" id="UP001265746"/>
    </source>
</evidence>
<evidence type="ECO:0000256" key="3">
    <source>
        <dbReference type="ARBA" id="ARBA00022729"/>
    </source>
</evidence>
<dbReference type="PANTHER" id="PTHR43806">
    <property type="entry name" value="PEPTIDASE S8"/>
    <property type="match status" value="1"/>
</dbReference>
<dbReference type="PROSITE" id="PS00138">
    <property type="entry name" value="SUBTILASE_SER"/>
    <property type="match status" value="1"/>
</dbReference>
<dbReference type="PRINTS" id="PR00723">
    <property type="entry name" value="SUBTILISIN"/>
</dbReference>
<dbReference type="InterPro" id="IPR010259">
    <property type="entry name" value="S8pro/Inhibitor_I9"/>
</dbReference>
<comment type="caution">
    <text evidence="10">The sequence shown here is derived from an EMBL/GenBank/DDBJ whole genome shotgun (WGS) entry which is preliminary data.</text>
</comment>
<dbReference type="CDD" id="cd04077">
    <property type="entry name" value="Peptidases_S8_PCSK9_ProteinaseK_like"/>
    <property type="match status" value="1"/>
</dbReference>
<dbReference type="PROSITE" id="PS51892">
    <property type="entry name" value="SUBTILASE"/>
    <property type="match status" value="1"/>
</dbReference>
<feature type="active site" description="Charge relay system" evidence="6">
    <location>
        <position position="384"/>
    </location>
</feature>
<dbReference type="InterPro" id="IPR036852">
    <property type="entry name" value="Peptidase_S8/S53_dom_sf"/>
</dbReference>
<dbReference type="Pfam" id="PF05922">
    <property type="entry name" value="Inhibitor_I9"/>
    <property type="match status" value="1"/>
</dbReference>
<comment type="similarity">
    <text evidence="1 6 7">Belongs to the peptidase S8 family.</text>
</comment>
<dbReference type="InterPro" id="IPR000209">
    <property type="entry name" value="Peptidase_S8/S53_dom"/>
</dbReference>
<evidence type="ECO:0000256" key="2">
    <source>
        <dbReference type="ARBA" id="ARBA00022670"/>
    </source>
</evidence>
<dbReference type="InterPro" id="IPR015500">
    <property type="entry name" value="Peptidase_S8_subtilisin-rel"/>
</dbReference>
<feature type="domain" description="Inhibitor I9" evidence="9">
    <location>
        <begin position="78"/>
        <end position="154"/>
    </location>
</feature>
<dbReference type="SUPFAM" id="SSF52743">
    <property type="entry name" value="Subtilisin-like"/>
    <property type="match status" value="1"/>
</dbReference>
<dbReference type="InterPro" id="IPR037045">
    <property type="entry name" value="S8pro/Inhibitor_I9_sf"/>
</dbReference>
<dbReference type="PROSITE" id="PS00137">
    <property type="entry name" value="SUBTILASE_HIS"/>
    <property type="match status" value="1"/>
</dbReference>
<feature type="active site" description="Charge relay system" evidence="6">
    <location>
        <position position="196"/>
    </location>
</feature>
<dbReference type="InterPro" id="IPR023828">
    <property type="entry name" value="Peptidase_S8_Ser-AS"/>
</dbReference>
<feature type="domain" description="Peptidase S8/S53" evidence="8">
    <location>
        <begin position="194"/>
        <end position="418"/>
    </location>
</feature>
<dbReference type="InterPro" id="IPR034193">
    <property type="entry name" value="PCSK9_ProteinaseK-like"/>
</dbReference>
<dbReference type="InterPro" id="IPR050131">
    <property type="entry name" value="Peptidase_S8_subtilisin-like"/>
</dbReference>
<keyword evidence="4 6" id="KW-0378">Hydrolase</keyword>
<evidence type="ECO:0000259" key="9">
    <source>
        <dbReference type="Pfam" id="PF05922"/>
    </source>
</evidence>